<protein>
    <submittedName>
        <fullName evidence="2">Uncharacterized protein</fullName>
    </submittedName>
</protein>
<feature type="compositionally biased region" description="Basic residues" evidence="1">
    <location>
        <begin position="1"/>
        <end position="11"/>
    </location>
</feature>
<organism evidence="2 3">
    <name type="scientific">Rhizophagus irregularis</name>
    <dbReference type="NCBI Taxonomy" id="588596"/>
    <lineage>
        <taxon>Eukaryota</taxon>
        <taxon>Fungi</taxon>
        <taxon>Fungi incertae sedis</taxon>
        <taxon>Mucoromycota</taxon>
        <taxon>Glomeromycotina</taxon>
        <taxon>Glomeromycetes</taxon>
        <taxon>Glomerales</taxon>
        <taxon>Glomeraceae</taxon>
        <taxon>Rhizophagus</taxon>
    </lineage>
</organism>
<gene>
    <name evidence="2" type="ORF">RhiirA5_413557</name>
</gene>
<dbReference type="EMBL" id="LLXJ01000336">
    <property type="protein sequence ID" value="PKC11073.1"/>
    <property type="molecule type" value="Genomic_DNA"/>
</dbReference>
<feature type="compositionally biased region" description="Basic and acidic residues" evidence="1">
    <location>
        <begin position="38"/>
        <end position="57"/>
    </location>
</feature>
<evidence type="ECO:0000313" key="2">
    <source>
        <dbReference type="EMBL" id="PKC11073.1"/>
    </source>
</evidence>
<comment type="caution">
    <text evidence="2">The sequence shown here is derived from an EMBL/GenBank/DDBJ whole genome shotgun (WGS) entry which is preliminary data.</text>
</comment>
<dbReference type="VEuPathDB" id="FungiDB:FUN_013416"/>
<feature type="region of interest" description="Disordered" evidence="1">
    <location>
        <begin position="140"/>
        <end position="160"/>
    </location>
</feature>
<name>A0A2N0PW75_9GLOM</name>
<dbReference type="Proteomes" id="UP000232722">
    <property type="component" value="Unassembled WGS sequence"/>
</dbReference>
<accession>A0A2N0PW75</accession>
<dbReference type="AlphaFoldDB" id="A0A2N0PW75"/>
<evidence type="ECO:0000313" key="3">
    <source>
        <dbReference type="Proteomes" id="UP000232722"/>
    </source>
</evidence>
<dbReference type="VEuPathDB" id="FungiDB:RhiirA1_478476"/>
<reference evidence="2 3" key="1">
    <citation type="submission" date="2016-04" db="EMBL/GenBank/DDBJ databases">
        <title>Genome analyses suggest a sexual origin of heterokaryosis in a supposedly ancient asexual fungus.</title>
        <authorList>
            <person name="Ropars J."/>
            <person name="Sedzielewska K."/>
            <person name="Noel J."/>
            <person name="Charron P."/>
            <person name="Farinelli L."/>
            <person name="Marton T."/>
            <person name="Kruger M."/>
            <person name="Pelin A."/>
            <person name="Brachmann A."/>
            <person name="Corradi N."/>
        </authorList>
    </citation>
    <scope>NUCLEOTIDE SEQUENCE [LARGE SCALE GENOMIC DNA]</scope>
    <source>
        <strain evidence="2 3">A5</strain>
    </source>
</reference>
<sequence>MRKISNKKHSRRDNFIDNEQKPLYNKKVRSSDNGNELYPKKEDVKNDKDNSIDKDNNNDINNDMLMTEEKGALILHSYSDDEELEKGKKRLYKEELLLVKENLKLFEESLERLSERPPERLLGKENLGFKSGTCQRKSGFEKFEKRSSDNESNRKNYKKNEKKYNLDDKAVNLDKDLHKILQFIYKLPTCPIYEVEIKAQK</sequence>
<reference evidence="2 3" key="2">
    <citation type="submission" date="2017-09" db="EMBL/GenBank/DDBJ databases">
        <title>Extensive intraspecific genome diversity in a model arbuscular mycorrhizal fungus.</title>
        <authorList>
            <person name="Chen E.C."/>
            <person name="Morin E."/>
            <person name="Beaudet D."/>
            <person name="Noel J."/>
            <person name="Ndikumana S."/>
            <person name="Charron P."/>
            <person name="St-Onge C."/>
            <person name="Giorgi J."/>
            <person name="Grigoriev I.V."/>
            <person name="Roux C."/>
            <person name="Martin F.M."/>
            <person name="Corradi N."/>
        </authorList>
    </citation>
    <scope>NUCLEOTIDE SEQUENCE [LARGE SCALE GENOMIC DNA]</scope>
    <source>
        <strain evidence="2 3">A5</strain>
    </source>
</reference>
<evidence type="ECO:0000256" key="1">
    <source>
        <dbReference type="SAM" id="MobiDB-lite"/>
    </source>
</evidence>
<proteinExistence type="predicted"/>
<feature type="region of interest" description="Disordered" evidence="1">
    <location>
        <begin position="1"/>
        <end position="61"/>
    </location>
</feature>